<dbReference type="SUPFAM" id="SSF46689">
    <property type="entry name" value="Homeodomain-like"/>
    <property type="match status" value="1"/>
</dbReference>
<keyword evidence="4" id="KW-1185">Reference proteome</keyword>
<dbReference type="PANTHER" id="PTHR14000">
    <property type="entry name" value="FINGER CCCH DOMAIN PROTEIN, PUTATIVE (DUF3755)-RELATED"/>
    <property type="match status" value="1"/>
</dbReference>
<feature type="compositionally biased region" description="Polar residues" evidence="1">
    <location>
        <begin position="64"/>
        <end position="83"/>
    </location>
</feature>
<evidence type="ECO:0000259" key="3">
    <source>
        <dbReference type="PROSITE" id="PS50090"/>
    </source>
</evidence>
<accession>A0A8B7CCC7</accession>
<evidence type="ECO:0000313" key="4">
    <source>
        <dbReference type="Proteomes" id="UP000228380"/>
    </source>
</evidence>
<dbReference type="PROSITE" id="PS50090">
    <property type="entry name" value="MYB_LIKE"/>
    <property type="match status" value="1"/>
</dbReference>
<keyword evidence="2" id="KW-0812">Transmembrane</keyword>
<dbReference type="AlphaFoldDB" id="A0A8B7CCC7"/>
<protein>
    <submittedName>
        <fullName evidence="5">LOW QUALITY PROTEIN: uncharacterized protein LOC103711723</fullName>
    </submittedName>
</protein>
<dbReference type="InterPro" id="IPR009057">
    <property type="entry name" value="Homeodomain-like_sf"/>
</dbReference>
<sequence>METGRSEVEECCGFEAWTREQEAALRRALLLARPSPHFWKKVSKMVPGKTAQECFNRIHADLGTPTQPQPRSRANKLNFSPVGSFTSSGSKMKELMVTKMRRVRSSKQKSLIARKTARHLLRKHCLTDRSQEADHFSNFETSPNSEIMSPETTDCITNPSIFLQNCNERSSSSHKRMLSRFRTSQADPSPEVLKQIKNIALHEKYIDHLHCRDARRRTCTKTAIPVADRCKKTTSKLEIGALKAARTALISEARDYISHFQQMQANFLENHEVLTLMTKMLTLMIMLMMMMMMMMINEYNEQAAMTMSPPK</sequence>
<dbReference type="Gene3D" id="1.10.10.60">
    <property type="entry name" value="Homeodomain-like"/>
    <property type="match status" value="1"/>
</dbReference>
<feature type="region of interest" description="Disordered" evidence="1">
    <location>
        <begin position="61"/>
        <end position="83"/>
    </location>
</feature>
<feature type="transmembrane region" description="Helical" evidence="2">
    <location>
        <begin position="273"/>
        <end position="296"/>
    </location>
</feature>
<evidence type="ECO:0000313" key="5">
    <source>
        <dbReference type="RefSeq" id="XP_008796203.2"/>
    </source>
</evidence>
<organism evidence="4 5">
    <name type="scientific">Phoenix dactylifera</name>
    <name type="common">Date palm</name>
    <dbReference type="NCBI Taxonomy" id="42345"/>
    <lineage>
        <taxon>Eukaryota</taxon>
        <taxon>Viridiplantae</taxon>
        <taxon>Streptophyta</taxon>
        <taxon>Embryophyta</taxon>
        <taxon>Tracheophyta</taxon>
        <taxon>Spermatophyta</taxon>
        <taxon>Magnoliopsida</taxon>
        <taxon>Liliopsida</taxon>
        <taxon>Arecaceae</taxon>
        <taxon>Coryphoideae</taxon>
        <taxon>Phoeniceae</taxon>
        <taxon>Phoenix</taxon>
    </lineage>
</organism>
<evidence type="ECO:0000256" key="1">
    <source>
        <dbReference type="SAM" id="MobiDB-lite"/>
    </source>
</evidence>
<evidence type="ECO:0000256" key="2">
    <source>
        <dbReference type="SAM" id="Phobius"/>
    </source>
</evidence>
<dbReference type="KEGG" id="pda:103711723"/>
<dbReference type="PANTHER" id="PTHR14000:SF17">
    <property type="entry name" value="MYB-LIKE DOMAIN-CONTAINING PROTEIN"/>
    <property type="match status" value="1"/>
</dbReference>
<proteinExistence type="predicted"/>
<gene>
    <name evidence="5" type="primary">LOC103711723</name>
</gene>
<dbReference type="OrthoDB" id="552191at2759"/>
<keyword evidence="2" id="KW-1133">Transmembrane helix</keyword>
<dbReference type="Proteomes" id="UP000228380">
    <property type="component" value="Chromosome 13"/>
</dbReference>
<dbReference type="InterPro" id="IPR001005">
    <property type="entry name" value="SANT/Myb"/>
</dbReference>
<dbReference type="RefSeq" id="XP_008796203.2">
    <property type="nucleotide sequence ID" value="XM_008797981.4"/>
</dbReference>
<name>A0A8B7CCC7_PHODC</name>
<feature type="domain" description="Myb-like" evidence="3">
    <location>
        <begin position="17"/>
        <end position="62"/>
    </location>
</feature>
<reference evidence="4" key="1">
    <citation type="journal article" date="2019" name="Nat. Commun.">
        <title>Genome-wide association mapping of date palm fruit traits.</title>
        <authorList>
            <person name="Hazzouri K.M."/>
            <person name="Gros-Balthazard M."/>
            <person name="Flowers J.M."/>
            <person name="Copetti D."/>
            <person name="Lemansour A."/>
            <person name="Lebrun M."/>
            <person name="Masmoudi K."/>
            <person name="Ferrand S."/>
            <person name="Dhar M.I."/>
            <person name="Fresquez Z.A."/>
            <person name="Rosas U."/>
            <person name="Zhang J."/>
            <person name="Talag J."/>
            <person name="Lee S."/>
            <person name="Kudrna D."/>
            <person name="Powell R.F."/>
            <person name="Leitch I.J."/>
            <person name="Krueger R.R."/>
            <person name="Wing R.A."/>
            <person name="Amiri K.M.A."/>
            <person name="Purugganan M.D."/>
        </authorList>
    </citation>
    <scope>NUCLEOTIDE SEQUENCE [LARGE SCALE GENOMIC DNA]</scope>
    <source>
        <strain evidence="4">cv. Khalas</strain>
    </source>
</reference>
<dbReference type="GeneID" id="103711723"/>
<reference evidence="5" key="2">
    <citation type="submission" date="2025-08" db="UniProtKB">
        <authorList>
            <consortium name="RefSeq"/>
        </authorList>
    </citation>
    <scope>IDENTIFICATION</scope>
    <source>
        <tissue evidence="5">Young leaves</tissue>
    </source>
</reference>
<keyword evidence="2" id="KW-0472">Membrane</keyword>